<keyword evidence="1" id="KW-1133">Transmembrane helix</keyword>
<sequence>MMLRLPGGPGEAKVLRRRRFLFLRVFPLVFAFTLSACATLGEHYAPVDEKLAAGDFSAASAELEEYSDLYGEKNILLYRLDAGMLAHYAGQYETSRRLLADAEKDIGRLSAVSLSLTAASYLANDTVTEYCGEDYEDIYLNVFNALNYYHLGLEEDAMVEIRRIDEKLRLLAARHGTEITAAQQALLERGTDVPYDSEAAAVHFSNSALARYLSMLFYRARGRLDEARIDRDQIRLAFANQPAVYGFPVPDSVDEELRVPAGKARLNIVGFTGRGPVKVAEDLRIPVGGGHWIRISLPVLQEQSGAVGSVRIVFDSGEQMRLEKIEDLSAVAAETFRQSAALTYLKTVLRATAKGSASMIFDQLAQTGESSLLFSVLSLGTQLYAEFSEQADLRLSHFLPAEAWVGGITLDPGVYSFTVIYESASGKRALWRDRFENVRVYADRLNLTETVCLR</sequence>
<keyword evidence="1" id="KW-0472">Membrane</keyword>
<proteinExistence type="predicted"/>
<dbReference type="Proteomes" id="UP000823616">
    <property type="component" value="Unassembled WGS sequence"/>
</dbReference>
<reference evidence="2" key="2">
    <citation type="journal article" date="2021" name="PeerJ">
        <title>Extensive microbial diversity within the chicken gut microbiome revealed by metagenomics and culture.</title>
        <authorList>
            <person name="Gilroy R."/>
            <person name="Ravi A."/>
            <person name="Getino M."/>
            <person name="Pursley I."/>
            <person name="Horton D.L."/>
            <person name="Alikhan N.F."/>
            <person name="Baker D."/>
            <person name="Gharbi K."/>
            <person name="Hall N."/>
            <person name="Watson M."/>
            <person name="Adriaenssens E.M."/>
            <person name="Foster-Nyarko E."/>
            <person name="Jarju S."/>
            <person name="Secka A."/>
            <person name="Antonio M."/>
            <person name="Oren A."/>
            <person name="Chaudhuri R.R."/>
            <person name="La Ragione R."/>
            <person name="Hildebrand F."/>
            <person name="Pallen M.J."/>
        </authorList>
    </citation>
    <scope>NUCLEOTIDE SEQUENCE</scope>
    <source>
        <strain evidence="2">B3-4054</strain>
    </source>
</reference>
<keyword evidence="1" id="KW-0812">Transmembrane</keyword>
<organism evidence="2 3">
    <name type="scientific">Candidatus Avitreponema avistercoris</name>
    <dbReference type="NCBI Taxonomy" id="2840705"/>
    <lineage>
        <taxon>Bacteria</taxon>
        <taxon>Pseudomonadati</taxon>
        <taxon>Spirochaetota</taxon>
        <taxon>Spirochaetia</taxon>
        <taxon>Spirochaetales</taxon>
        <taxon>Candidatus Avitreponema</taxon>
    </lineage>
</organism>
<name>A0A9D9HH80_9SPIR</name>
<dbReference type="AlphaFoldDB" id="A0A9D9HH80"/>
<dbReference type="EMBL" id="JADIMS010000070">
    <property type="protein sequence ID" value="MBO8450318.1"/>
    <property type="molecule type" value="Genomic_DNA"/>
</dbReference>
<feature type="transmembrane region" description="Helical" evidence="1">
    <location>
        <begin position="21"/>
        <end position="41"/>
    </location>
</feature>
<gene>
    <name evidence="2" type="ORF">IAA96_04350</name>
</gene>
<accession>A0A9D9HH80</accession>
<evidence type="ECO:0000313" key="2">
    <source>
        <dbReference type="EMBL" id="MBO8450318.1"/>
    </source>
</evidence>
<evidence type="ECO:0000313" key="3">
    <source>
        <dbReference type="Proteomes" id="UP000823616"/>
    </source>
</evidence>
<comment type="caution">
    <text evidence="2">The sequence shown here is derived from an EMBL/GenBank/DDBJ whole genome shotgun (WGS) entry which is preliminary data.</text>
</comment>
<reference evidence="2" key="1">
    <citation type="submission" date="2020-10" db="EMBL/GenBank/DDBJ databases">
        <authorList>
            <person name="Gilroy R."/>
        </authorList>
    </citation>
    <scope>NUCLEOTIDE SEQUENCE</scope>
    <source>
        <strain evidence="2">B3-4054</strain>
    </source>
</reference>
<evidence type="ECO:0000256" key="1">
    <source>
        <dbReference type="SAM" id="Phobius"/>
    </source>
</evidence>
<protein>
    <submittedName>
        <fullName evidence="2">Uncharacterized protein</fullName>
    </submittedName>
</protein>